<dbReference type="CDD" id="cd18791">
    <property type="entry name" value="SF2_C_RHA"/>
    <property type="match status" value="2"/>
</dbReference>
<dbReference type="InterPro" id="IPR000571">
    <property type="entry name" value="Znf_CCCH"/>
</dbReference>
<dbReference type="SMART" id="SM00490">
    <property type="entry name" value="HELICc"/>
    <property type="match status" value="1"/>
</dbReference>
<keyword evidence="9" id="KW-0479">Metal-binding</keyword>
<dbReference type="GO" id="GO:0008270">
    <property type="term" value="F:zinc ion binding"/>
    <property type="evidence" value="ECO:0007669"/>
    <property type="project" value="UniProtKB-KW"/>
</dbReference>
<dbReference type="OrthoDB" id="5600252at2759"/>
<dbReference type="EMBL" id="NNAY01002261">
    <property type="protein sequence ID" value="OXU21698.1"/>
    <property type="molecule type" value="Genomic_DNA"/>
</dbReference>
<dbReference type="GO" id="GO:0016787">
    <property type="term" value="F:hydrolase activity"/>
    <property type="evidence" value="ECO:0007669"/>
    <property type="project" value="UniProtKB-KW"/>
</dbReference>
<evidence type="ECO:0000256" key="10">
    <source>
        <dbReference type="SAM" id="MobiDB-lite"/>
    </source>
</evidence>
<feature type="zinc finger region" description="C3H1-type" evidence="9">
    <location>
        <begin position="253"/>
        <end position="280"/>
    </location>
</feature>
<evidence type="ECO:0000256" key="6">
    <source>
        <dbReference type="ARBA" id="ARBA00022840"/>
    </source>
</evidence>
<dbReference type="PANTHER" id="PTHR18934:SF145">
    <property type="entry name" value="ATP-DEPENDENT RNA HELICASE DHX57-RELATED"/>
    <property type="match status" value="1"/>
</dbReference>
<feature type="domain" description="RWD" evidence="12">
    <location>
        <begin position="207"/>
        <end position="366"/>
    </location>
</feature>
<evidence type="ECO:0000259" key="12">
    <source>
        <dbReference type="PROSITE" id="PS50908"/>
    </source>
</evidence>
<dbReference type="PROSITE" id="PS50908">
    <property type="entry name" value="RWD"/>
    <property type="match status" value="1"/>
</dbReference>
<evidence type="ECO:0000256" key="5">
    <source>
        <dbReference type="ARBA" id="ARBA00022806"/>
    </source>
</evidence>
<comment type="similarity">
    <text evidence="1">Belongs to the DEAD box helicase family. DEAH subfamily.</text>
</comment>
<dbReference type="Pfam" id="PF00270">
    <property type="entry name" value="DEAD"/>
    <property type="match status" value="1"/>
</dbReference>
<dbReference type="EC" id="3.6.4.13" evidence="2"/>
<comment type="caution">
    <text evidence="15">The sequence shown here is derived from an EMBL/GenBank/DDBJ whole genome shotgun (WGS) entry which is preliminary data.</text>
</comment>
<sequence>MDHYSAQLMDDIVLEARGSPKPNSSKSNAKSTNSKNANVNVKSTNPPIPPKDKPKSEQPTFRSLKVEMQTLRVSQESEKQLYDTLKHIHGSGFRLANPSEFENKNTNLGKQYWLQRGNLIIKGITNYSAKEAGVKSHEQITRDFATSKLETYNFHASHCAEALAHTEGHMGKALELLFYKYYGIENLPKKDNFDGVDLNDLLQRRQEEKEALESIYGDSFKEKIKNKIWIFNVKLDYLVKTDEDKKIKSKPKPLSKDICRLYLQGKCRFGIKCRFLHQQPEPAEKPKAKIDSMFTLEIRFPDDCKYPYEPPYFYFYKSDGTFPALNSLRIVRRLHNEALTLCEDGIPSMYSVFSLLENEEELLSYLSENKEFFLDQDDLLFAKSSEIEKDGPTHYKKGSTNKKNRDEIAWDDILRQDIEIKAKFMNKQKNPQYLKMKDVRRKLPAWSKMNEVLETIHENQVTIISGETGCGKSTQVPQFILDDWIINMSEESKEHVEIVCTQPRRISAIGVAERVAAERDERIGNTIGYQIRLESKVSSNTRLTFCTTGILLQRLSGDPQLKSVTHIIVDEVHERSAESDFLLMLLKKLLRQRRDLKVILMSATLKSDIFSTYFGGVPVLDIPGRTFPVTQFFLEDILEMSNYVLEENSKYTRKIKGGWEQLNVELETADAESLATVAPKNTILDENLTLPQIMGRYSDYSRSTHKNLYVMDHEKINFELIERVIEWIVDGDHDYPRSGSILVFLPGIAEIMSLKDLLNDNRMLSPKSGKFLIIPLHSTLSSEEQSLVFKRPKPGVRKIVLSTNIAETSVTIDDCVFVIDSGKMKETRFNSNQNMESLEMCWVSRANALQRKGRAGRVMSGVCIHLYTSYRFNYSFLAQPIPEILRISLEPLLLRIKILHKSQDVDLYQSLGKLLEPPAQDSISTAIKRLQDVGAFDPESMLTPLGHHLAALPVDVRIGKLILFGAIFCCVDSALTIAACLSHKSPFVAPFDKKHEVNGKKKEYATANSDQLTTLKAYRKWLEISAHGYLAGQTFANANFLSIRTLQTLADIKHQLLELLVSIGFVPVNIRKRPMGQDKILEVTGQELNTNNENYNLLQGLLCAALYPNVVKVFTPEKSFQMQSSGAIPRQPKPEELRFQTKEDGMVNIHPSSINFSVGYYTSPYLVFQEKIKTSRIFIREVTMVPMLALVLFSGYGIDIELHNDPLLNLVNHPHGRKIIRTIVNVVTNECTTVNSDHLTALKIYTKWQQISALDSESGDVFANENFLSKETLRTLVDTNNKLLELLISTGFVSVAQLLQLARAELSDVLEKKTRDPQLNLFDYPRGRKIINTIVNIISNMDRSSIRLMEDIVLEAREEKKSNLSKSRLHLKEKPKSKDTCCLKAQTLNLSKDSENQLLHKLNDVRGTALKLADQCEYKKNSNLGKQYWLERCQLLVKTEADPSFTKTSEVKEDFSICNDKNSQNKTETLKQNMEIKAMHSRIQTNFEYLEIDIERCPLRVQYRKLKIIETINENQVTILFGAIGCGKTTQVPQYILDEWLKNESEESNEKFGIIVTQPRQMSAIGVAERVAAERHESVGNIVGYQAGLRSALSCHTSDFLLMSLKKLIDLRKDLKVILMSSLPNVDVFSDYFGKATVYDVYPDGYYVFNKTEMFLEDIMDRMHYCIDEGSEYVRKDRGDWNQMNEDISNADDLKKIKPARVKDTIPDEELTLPQVMGRYSKYSQITRRNIYVIDHDKINYDLIEKTLEWYIDYKSYDNPTCGALLIFLPGIEEIATMKNILEKNEKLAVPKKFVIIPLHPDLTPEEQSLIFQKRKAKVLRIFLTTDIAESSVCIDDMYMKIIDTGRIKVRRFNSNLHRDNLDTCWISKDNYNRRMARASHTYANYYIHLYSSFRFNHHLADKPPSEICRIALEPLLLRLKILQKNKDLDFYQTLGNMLEPPPVDNIKAAIKRLQYVGALDPGSMLTPLGYHLASLPVDVRIGKLILFGAIFRCVDSALTIAACLLHGSPFVDYAHNKQEIKAKKREYTTENSDQLISLKIYKKWQEISARDYDAGKIFASENCLSLDTLKVLADTKHYLLELLNHIGFASVNAKTRSTGEDLTLESTGQELNVNNENYKLLQGLICASLYPSLAKLIQPESSGTVSEVSNPEEFKYLTKENETVHVHPSSVNFNTKNNRPSQFLVYRQRIKKSKIFIRDVSEAPMLPIVLFCGYGIDIEVNDDGCTLSLGDGLISFSVGSLKVAQLLQHARMELAKLLEQKVRDPQLDLVNHPTGGKVVNAIVSIVMNG</sequence>
<feature type="region of interest" description="Disordered" evidence="10">
    <location>
        <begin position="1"/>
        <end position="60"/>
    </location>
</feature>
<dbReference type="STRING" id="543379.A0A232ETL1"/>
<evidence type="ECO:0000256" key="9">
    <source>
        <dbReference type="PROSITE-ProRule" id="PRU00723"/>
    </source>
</evidence>
<feature type="compositionally biased region" description="Low complexity" evidence="10">
    <location>
        <begin position="19"/>
        <end position="45"/>
    </location>
</feature>
<dbReference type="PROSITE" id="PS50103">
    <property type="entry name" value="ZF_C3H1"/>
    <property type="match status" value="1"/>
</dbReference>
<dbReference type="GO" id="GO:0003724">
    <property type="term" value="F:RNA helicase activity"/>
    <property type="evidence" value="ECO:0007669"/>
    <property type="project" value="UniProtKB-EC"/>
</dbReference>
<name>A0A232ETL1_9HYME</name>
<dbReference type="InterPro" id="IPR048333">
    <property type="entry name" value="HA2_WH"/>
</dbReference>
<dbReference type="Gene3D" id="1.20.120.1080">
    <property type="match status" value="2"/>
</dbReference>
<keyword evidence="5" id="KW-0347">Helicase</keyword>
<keyword evidence="7" id="KW-0175">Coiled coil</keyword>
<dbReference type="SMART" id="SM00356">
    <property type="entry name" value="ZnF_C3H1"/>
    <property type="match status" value="1"/>
</dbReference>
<reference evidence="15 16" key="1">
    <citation type="journal article" date="2017" name="Curr. Biol.">
        <title>The Evolution of Venom by Co-option of Single-Copy Genes.</title>
        <authorList>
            <person name="Martinson E.O."/>
            <person name="Mrinalini"/>
            <person name="Kelkar Y.D."/>
            <person name="Chang C.H."/>
            <person name="Werren J.H."/>
        </authorList>
    </citation>
    <scope>NUCLEOTIDE SEQUENCE [LARGE SCALE GENOMIC DNA]</scope>
    <source>
        <strain evidence="15 16">Alberta</strain>
        <tissue evidence="15">Whole body</tissue>
    </source>
</reference>
<dbReference type="PROSITE" id="PS51192">
    <property type="entry name" value="HELICASE_ATP_BIND_1"/>
    <property type="match status" value="1"/>
</dbReference>
<evidence type="ECO:0000313" key="15">
    <source>
        <dbReference type="EMBL" id="OXU21698.1"/>
    </source>
</evidence>
<dbReference type="CDD" id="cd17917">
    <property type="entry name" value="DEXHc_RHA-like"/>
    <property type="match status" value="2"/>
</dbReference>
<dbReference type="InterPro" id="IPR016135">
    <property type="entry name" value="UBQ-conjugating_enzyme/RWD"/>
</dbReference>
<dbReference type="InterPro" id="IPR001650">
    <property type="entry name" value="Helicase_C-like"/>
</dbReference>
<dbReference type="Proteomes" id="UP000215335">
    <property type="component" value="Unassembled WGS sequence"/>
</dbReference>
<evidence type="ECO:0000256" key="3">
    <source>
        <dbReference type="ARBA" id="ARBA00022741"/>
    </source>
</evidence>
<accession>A0A232ETL1</accession>
<organism evidence="15 16">
    <name type="scientific">Trichomalopsis sarcophagae</name>
    <dbReference type="NCBI Taxonomy" id="543379"/>
    <lineage>
        <taxon>Eukaryota</taxon>
        <taxon>Metazoa</taxon>
        <taxon>Ecdysozoa</taxon>
        <taxon>Arthropoda</taxon>
        <taxon>Hexapoda</taxon>
        <taxon>Insecta</taxon>
        <taxon>Pterygota</taxon>
        <taxon>Neoptera</taxon>
        <taxon>Endopterygota</taxon>
        <taxon>Hymenoptera</taxon>
        <taxon>Apocrita</taxon>
        <taxon>Proctotrupomorpha</taxon>
        <taxon>Chalcidoidea</taxon>
        <taxon>Pteromalidae</taxon>
        <taxon>Pteromalinae</taxon>
        <taxon>Trichomalopsis</taxon>
    </lineage>
</organism>
<dbReference type="Pfam" id="PF00271">
    <property type="entry name" value="Helicase_C"/>
    <property type="match status" value="1"/>
</dbReference>
<dbReference type="GO" id="GO:0005524">
    <property type="term" value="F:ATP binding"/>
    <property type="evidence" value="ECO:0007669"/>
    <property type="project" value="UniProtKB-KW"/>
</dbReference>
<dbReference type="FunFam" id="3.40.50.300:FF:000325">
    <property type="entry name" value="ATP-dependent RNA helicase DHX29"/>
    <property type="match status" value="1"/>
</dbReference>
<dbReference type="Pfam" id="PF05773">
    <property type="entry name" value="RWD"/>
    <property type="match status" value="1"/>
</dbReference>
<protein>
    <recommendedName>
        <fullName evidence="2">RNA helicase</fullName>
        <ecNumber evidence="2">3.6.4.13</ecNumber>
    </recommendedName>
</protein>
<dbReference type="SMART" id="SM00487">
    <property type="entry name" value="DEXDc"/>
    <property type="match status" value="2"/>
</dbReference>
<feature type="domain" description="Helicase C-terminal" evidence="14">
    <location>
        <begin position="1747"/>
        <end position="1924"/>
    </location>
</feature>
<dbReference type="SMART" id="SM00847">
    <property type="entry name" value="HA2"/>
    <property type="match status" value="2"/>
</dbReference>
<dbReference type="InterPro" id="IPR011545">
    <property type="entry name" value="DEAD/DEAH_box_helicase_dom"/>
</dbReference>
<gene>
    <name evidence="15" type="ORF">TSAR_014076</name>
</gene>
<keyword evidence="9" id="KW-0863">Zinc-finger</keyword>
<evidence type="ECO:0000256" key="4">
    <source>
        <dbReference type="ARBA" id="ARBA00022801"/>
    </source>
</evidence>
<evidence type="ECO:0000259" key="11">
    <source>
        <dbReference type="PROSITE" id="PS50103"/>
    </source>
</evidence>
<dbReference type="PANTHER" id="PTHR18934">
    <property type="entry name" value="ATP-DEPENDENT RNA HELICASE"/>
    <property type="match status" value="1"/>
</dbReference>
<dbReference type="InterPro" id="IPR011709">
    <property type="entry name" value="DEAD-box_helicase_OB_fold"/>
</dbReference>
<dbReference type="FunFam" id="3.40.50.300:FF:001214">
    <property type="entry name" value="DExH-box ATP-dependent RNA helicase"/>
    <property type="match status" value="1"/>
</dbReference>
<evidence type="ECO:0000256" key="7">
    <source>
        <dbReference type="ARBA" id="ARBA00023054"/>
    </source>
</evidence>
<dbReference type="SUPFAM" id="SSF54495">
    <property type="entry name" value="UBC-like"/>
    <property type="match status" value="1"/>
</dbReference>
<keyword evidence="16" id="KW-1185">Reference proteome</keyword>
<dbReference type="GO" id="GO:0003723">
    <property type="term" value="F:RNA binding"/>
    <property type="evidence" value="ECO:0007669"/>
    <property type="project" value="TreeGrafter"/>
</dbReference>
<dbReference type="Gene3D" id="3.10.110.10">
    <property type="entry name" value="Ubiquitin Conjugating Enzyme"/>
    <property type="match status" value="1"/>
</dbReference>
<comment type="catalytic activity">
    <reaction evidence="8">
        <text>ATP + H2O = ADP + phosphate + H(+)</text>
        <dbReference type="Rhea" id="RHEA:13065"/>
        <dbReference type="ChEBI" id="CHEBI:15377"/>
        <dbReference type="ChEBI" id="CHEBI:15378"/>
        <dbReference type="ChEBI" id="CHEBI:30616"/>
        <dbReference type="ChEBI" id="CHEBI:43474"/>
        <dbReference type="ChEBI" id="CHEBI:456216"/>
        <dbReference type="EC" id="3.6.4.13"/>
    </reaction>
</comment>
<feature type="domain" description="Helicase ATP-binding" evidence="13">
    <location>
        <begin position="453"/>
        <end position="623"/>
    </location>
</feature>
<dbReference type="Pfam" id="PF21010">
    <property type="entry name" value="HA2_C"/>
    <property type="match status" value="2"/>
</dbReference>
<dbReference type="FunFam" id="1.20.120.1080:FF:000002">
    <property type="entry name" value="Putative ATP-dependent RNA helicase DHX36"/>
    <property type="match status" value="2"/>
</dbReference>
<evidence type="ECO:0000313" key="16">
    <source>
        <dbReference type="Proteomes" id="UP000215335"/>
    </source>
</evidence>
<evidence type="ECO:0000259" key="14">
    <source>
        <dbReference type="PROSITE" id="PS51194"/>
    </source>
</evidence>
<proteinExistence type="inferred from homology"/>
<dbReference type="Pfam" id="PF07717">
    <property type="entry name" value="OB_NTP_bind"/>
    <property type="match status" value="2"/>
</dbReference>
<dbReference type="PROSITE" id="PS51194">
    <property type="entry name" value="HELICASE_CTER"/>
    <property type="match status" value="2"/>
</dbReference>
<dbReference type="SUPFAM" id="SSF52540">
    <property type="entry name" value="P-loop containing nucleoside triphosphate hydrolases"/>
    <property type="match status" value="3"/>
</dbReference>
<feature type="domain" description="C3H1-type" evidence="11">
    <location>
        <begin position="253"/>
        <end position="280"/>
    </location>
</feature>
<keyword evidence="9" id="KW-0862">Zinc</keyword>
<dbReference type="Pfam" id="PF04408">
    <property type="entry name" value="WHD_HA2"/>
    <property type="match status" value="2"/>
</dbReference>
<evidence type="ECO:0000259" key="13">
    <source>
        <dbReference type="PROSITE" id="PS51192"/>
    </source>
</evidence>
<dbReference type="Pfam" id="PF26026">
    <property type="entry name" value="RNA_hel_CTD"/>
    <property type="match status" value="1"/>
</dbReference>
<dbReference type="InterPro" id="IPR014001">
    <property type="entry name" value="Helicase_ATP-bd"/>
</dbReference>
<dbReference type="InterPro" id="IPR007502">
    <property type="entry name" value="Helicase-assoc_dom"/>
</dbReference>
<feature type="domain" description="Helicase C-terminal" evidence="14">
    <location>
        <begin position="720"/>
        <end position="900"/>
    </location>
</feature>
<evidence type="ECO:0000256" key="2">
    <source>
        <dbReference type="ARBA" id="ARBA00012552"/>
    </source>
</evidence>
<dbReference type="CDD" id="cd23825">
    <property type="entry name" value="RWD_DHX57"/>
    <property type="match status" value="1"/>
</dbReference>
<keyword evidence="6" id="KW-0067">ATP-binding</keyword>
<evidence type="ECO:0000256" key="1">
    <source>
        <dbReference type="ARBA" id="ARBA00008792"/>
    </source>
</evidence>
<keyword evidence="4" id="KW-0378">Hydrolase</keyword>
<dbReference type="InterPro" id="IPR059023">
    <property type="entry name" value="RNA_hel_CTD"/>
</dbReference>
<keyword evidence="3" id="KW-0547">Nucleotide-binding</keyword>
<dbReference type="InterPro" id="IPR006575">
    <property type="entry name" value="RWD_dom"/>
</dbReference>
<dbReference type="Gene3D" id="3.40.50.300">
    <property type="entry name" value="P-loop containing nucleotide triphosphate hydrolases"/>
    <property type="match status" value="5"/>
</dbReference>
<evidence type="ECO:0000256" key="8">
    <source>
        <dbReference type="ARBA" id="ARBA00047984"/>
    </source>
</evidence>
<dbReference type="InterPro" id="IPR027417">
    <property type="entry name" value="P-loop_NTPase"/>
</dbReference>